<dbReference type="PIRSF" id="PIRSF500176">
    <property type="entry name" value="L_ASNase"/>
    <property type="match status" value="1"/>
</dbReference>
<dbReference type="PIRSF" id="PIRSF001220">
    <property type="entry name" value="L-ASNase_gatD"/>
    <property type="match status" value="1"/>
</dbReference>
<dbReference type="SMART" id="SM00870">
    <property type="entry name" value="Asparaginase"/>
    <property type="match status" value="1"/>
</dbReference>
<gene>
    <name evidence="6" type="ORF">EET67_16530</name>
</gene>
<protein>
    <submittedName>
        <fullName evidence="6">Asparaginase</fullName>
    </submittedName>
</protein>
<evidence type="ECO:0000313" key="6">
    <source>
        <dbReference type="EMBL" id="RUM96595.1"/>
    </source>
</evidence>
<dbReference type="Pfam" id="PF00710">
    <property type="entry name" value="Asparaginase"/>
    <property type="match status" value="1"/>
</dbReference>
<evidence type="ECO:0000259" key="4">
    <source>
        <dbReference type="Pfam" id="PF00710"/>
    </source>
</evidence>
<accession>A0A432V397</accession>
<feature type="domain" description="L-asparaginase N-terminal" evidence="4">
    <location>
        <begin position="5"/>
        <end position="189"/>
    </location>
</feature>
<dbReference type="InterPro" id="IPR004550">
    <property type="entry name" value="AsnASE_II"/>
</dbReference>
<dbReference type="PRINTS" id="PR00139">
    <property type="entry name" value="ASNGLNASE"/>
</dbReference>
<dbReference type="PROSITE" id="PS51732">
    <property type="entry name" value="ASN_GLN_ASE_3"/>
    <property type="match status" value="1"/>
</dbReference>
<dbReference type="InterPro" id="IPR036152">
    <property type="entry name" value="Asp/glu_Ase-like_sf"/>
</dbReference>
<dbReference type="EMBL" id="RKST01000017">
    <property type="protein sequence ID" value="RUM96595.1"/>
    <property type="molecule type" value="Genomic_DNA"/>
</dbReference>
<dbReference type="SUPFAM" id="SSF53774">
    <property type="entry name" value="Glutaminase/Asparaginase"/>
    <property type="match status" value="1"/>
</dbReference>
<proteinExistence type="inferred from homology"/>
<name>A0A432V397_9HYPH</name>
<dbReference type="AlphaFoldDB" id="A0A432V397"/>
<dbReference type="SFLD" id="SFLDS00057">
    <property type="entry name" value="Glutaminase/Asparaginase"/>
    <property type="match status" value="1"/>
</dbReference>
<dbReference type="InterPro" id="IPR037152">
    <property type="entry name" value="L-asparaginase_N_sf"/>
</dbReference>
<dbReference type="InterPro" id="IPR027473">
    <property type="entry name" value="L-asparaginase_C"/>
</dbReference>
<evidence type="ECO:0000259" key="5">
    <source>
        <dbReference type="Pfam" id="PF17763"/>
    </source>
</evidence>
<reference evidence="6 7" key="1">
    <citation type="submission" date="2018-11" db="EMBL/GenBank/DDBJ databases">
        <title>Pseudaminobacter arsenicus sp. nov., an arsenic-resistant bacterium isolated from arsenic-rich aquifers.</title>
        <authorList>
            <person name="Mu Y."/>
        </authorList>
    </citation>
    <scope>NUCLEOTIDE SEQUENCE [LARGE SCALE GENOMIC DNA]</scope>
    <source>
        <strain evidence="6 7">CB3</strain>
    </source>
</reference>
<comment type="similarity">
    <text evidence="1">Belongs to the asparaginase 1 family.</text>
</comment>
<organism evidence="6 7">
    <name type="scientific">Borborobacter arsenicus</name>
    <dbReference type="NCBI Taxonomy" id="1851146"/>
    <lineage>
        <taxon>Bacteria</taxon>
        <taxon>Pseudomonadati</taxon>
        <taxon>Pseudomonadota</taxon>
        <taxon>Alphaproteobacteria</taxon>
        <taxon>Hyphomicrobiales</taxon>
        <taxon>Phyllobacteriaceae</taxon>
        <taxon>Borborobacter</taxon>
    </lineage>
</organism>
<dbReference type="InterPro" id="IPR027474">
    <property type="entry name" value="L-asparaginase_N"/>
</dbReference>
<keyword evidence="7" id="KW-1185">Reference proteome</keyword>
<evidence type="ECO:0000313" key="7">
    <source>
        <dbReference type="Proteomes" id="UP000281647"/>
    </source>
</evidence>
<evidence type="ECO:0000256" key="2">
    <source>
        <dbReference type="ARBA" id="ARBA00022801"/>
    </source>
</evidence>
<dbReference type="Gene3D" id="3.40.50.40">
    <property type="match status" value="1"/>
</dbReference>
<keyword evidence="2" id="KW-0378">Hydrolase</keyword>
<feature type="active site" description="O-isoaspartyl threonine intermediate" evidence="3">
    <location>
        <position position="14"/>
    </location>
</feature>
<feature type="domain" description="Asparaginase/glutaminase C-terminal" evidence="5">
    <location>
        <begin position="210"/>
        <end position="324"/>
    </location>
</feature>
<dbReference type="InterPro" id="IPR006034">
    <property type="entry name" value="Asparaginase/glutaminase-like"/>
</dbReference>
<dbReference type="OrthoDB" id="9788068at2"/>
<evidence type="ECO:0000256" key="1">
    <source>
        <dbReference type="ARBA" id="ARBA00010518"/>
    </source>
</evidence>
<dbReference type="Proteomes" id="UP000281647">
    <property type="component" value="Unassembled WGS sequence"/>
</dbReference>
<dbReference type="Gene3D" id="3.40.50.1170">
    <property type="entry name" value="L-asparaginase, N-terminal domain"/>
    <property type="match status" value="1"/>
</dbReference>
<dbReference type="GO" id="GO:0006528">
    <property type="term" value="P:asparagine metabolic process"/>
    <property type="evidence" value="ECO:0007669"/>
    <property type="project" value="InterPro"/>
</dbReference>
<dbReference type="PANTHER" id="PTHR11707:SF28">
    <property type="entry name" value="60 KDA LYSOPHOSPHOLIPASE"/>
    <property type="match status" value="1"/>
</dbReference>
<sequence>MSRPKVHIIVLGGTITMAPQSTAGIAPSISGAELVAAVPALAEVAAISVATPFLVPGASLSFAQMRQVDELVDQALDGGAHGVVVVQGTDTIDETGFLLDLTYRRKSPVVVTGAMRGANAAGADGNANLLAAVTVAASPAARDLGVLVVLNDEIHAARFVAKQHKALPSSFASPGFGPLGHVIEGRARIALRLARIDTGLGRPAPQARPVALVSVGLGDDDRMIRAVSELGYKGLVIEAMGAGHLPGGLVAASEQVARAMPVILASRVPGGPIFASTYGFPGSEIDLIGRGLIGAGLLSAHKARLLLSLLVGAGRDTGEVASAFASFQ</sequence>
<evidence type="ECO:0000256" key="3">
    <source>
        <dbReference type="PIRSR" id="PIRSR001220-1"/>
    </source>
</evidence>
<dbReference type="GO" id="GO:0004067">
    <property type="term" value="F:asparaginase activity"/>
    <property type="evidence" value="ECO:0007669"/>
    <property type="project" value="UniProtKB-UniRule"/>
</dbReference>
<dbReference type="InterPro" id="IPR040919">
    <property type="entry name" value="Asparaginase_C"/>
</dbReference>
<dbReference type="PANTHER" id="PTHR11707">
    <property type="entry name" value="L-ASPARAGINASE"/>
    <property type="match status" value="1"/>
</dbReference>
<dbReference type="Pfam" id="PF17763">
    <property type="entry name" value="Asparaginase_C"/>
    <property type="match status" value="1"/>
</dbReference>
<comment type="caution">
    <text evidence="6">The sequence shown here is derived from an EMBL/GenBank/DDBJ whole genome shotgun (WGS) entry which is preliminary data.</text>
</comment>
<dbReference type="CDD" id="cd08964">
    <property type="entry name" value="L-asparaginase_II"/>
    <property type="match status" value="1"/>
</dbReference>
<dbReference type="RefSeq" id="WP_128627649.1">
    <property type="nucleotide sequence ID" value="NZ_RKST01000017.1"/>
</dbReference>